<keyword evidence="3" id="KW-1185">Reference proteome</keyword>
<name>A0A428P1F9_9HYPO</name>
<feature type="compositionally biased region" description="Polar residues" evidence="1">
    <location>
        <begin position="192"/>
        <end position="221"/>
    </location>
</feature>
<feature type="region of interest" description="Disordered" evidence="1">
    <location>
        <begin position="183"/>
        <end position="238"/>
    </location>
</feature>
<comment type="caution">
    <text evidence="2">The sequence shown here is derived from an EMBL/GenBank/DDBJ whole genome shotgun (WGS) entry which is preliminary data.</text>
</comment>
<evidence type="ECO:0000313" key="2">
    <source>
        <dbReference type="EMBL" id="RSL46856.1"/>
    </source>
</evidence>
<evidence type="ECO:0008006" key="4">
    <source>
        <dbReference type="Google" id="ProtNLM"/>
    </source>
</evidence>
<evidence type="ECO:0000256" key="1">
    <source>
        <dbReference type="SAM" id="MobiDB-lite"/>
    </source>
</evidence>
<dbReference type="PANTHER" id="PTHR38167">
    <property type="entry name" value="C2H2-TYPE DOMAIN-CONTAINING PROTEIN"/>
    <property type="match status" value="1"/>
</dbReference>
<dbReference type="AlphaFoldDB" id="A0A428P1F9"/>
<proteinExistence type="predicted"/>
<organism evidence="2 3">
    <name type="scientific">Fusarium floridanum</name>
    <dbReference type="NCBI Taxonomy" id="1325733"/>
    <lineage>
        <taxon>Eukaryota</taxon>
        <taxon>Fungi</taxon>
        <taxon>Dikarya</taxon>
        <taxon>Ascomycota</taxon>
        <taxon>Pezizomycotina</taxon>
        <taxon>Sordariomycetes</taxon>
        <taxon>Hypocreomycetidae</taxon>
        <taxon>Hypocreales</taxon>
        <taxon>Nectriaceae</taxon>
        <taxon>Fusarium</taxon>
        <taxon>Fusarium solani species complex</taxon>
    </lineage>
</organism>
<dbReference type="EMBL" id="NKCL01000943">
    <property type="protein sequence ID" value="RSL46856.1"/>
    <property type="molecule type" value="Genomic_DNA"/>
</dbReference>
<accession>A0A428P1F9</accession>
<evidence type="ECO:0000313" key="3">
    <source>
        <dbReference type="Proteomes" id="UP000287972"/>
    </source>
</evidence>
<dbReference type="Proteomes" id="UP000287972">
    <property type="component" value="Unassembled WGS sequence"/>
</dbReference>
<reference evidence="2 3" key="1">
    <citation type="submission" date="2017-06" db="EMBL/GenBank/DDBJ databases">
        <title>Comparative genomic analysis of Ambrosia Fusariam Clade fungi.</title>
        <authorList>
            <person name="Stajich J.E."/>
            <person name="Carrillo J."/>
            <person name="Kijimoto T."/>
            <person name="Eskalen A."/>
            <person name="O'Donnell K."/>
            <person name="Kasson M."/>
        </authorList>
    </citation>
    <scope>NUCLEOTIDE SEQUENCE [LARGE SCALE GENOMIC DNA]</scope>
    <source>
        <strain evidence="2 3">NRRL62606</strain>
    </source>
</reference>
<protein>
    <recommendedName>
        <fullName evidence="4">C2H2-type domain-containing protein</fullName>
    </recommendedName>
</protein>
<dbReference type="PANTHER" id="PTHR38167:SF1">
    <property type="entry name" value="C2H2-TYPE DOMAIN-CONTAINING PROTEIN"/>
    <property type="match status" value="1"/>
</dbReference>
<gene>
    <name evidence="2" type="ORF">CEP51_015861</name>
</gene>
<sequence length="238" mass="26112">MAQKDDLAMIRAISPEHAHAILIYLCDNSRILKKARAYVPRLAIQAPGAVDARKRKAALPLAICVQCGDCFVEGEDRILLDCCYHSGELEMDWDGDFWADHDENCHGPIDTEENREDYPEGFFWTCCDKPGDTLGCRKGKHQADRTKSKKGSFLDDFSYAEKDSSDEEADECHKVVPAAVSRHLAPTKKTSDASSSGKQIFGGASTSVENSPPVHGSTTDAPTKLRVGSSLQKPVILE</sequence>